<gene>
    <name evidence="2" type="ORF">FPY71_05975</name>
</gene>
<name>A0A5B0E4G3_9HYPH</name>
<reference evidence="2 3" key="1">
    <citation type="submission" date="2019-08" db="EMBL/GenBank/DDBJ databases">
        <title>Aureimonas fodiniaquatilis sp. nov., isolated from a coal mine wastewater.</title>
        <authorList>
            <person name="Kim W."/>
        </authorList>
    </citation>
    <scope>NUCLEOTIDE SEQUENCE [LARGE SCALE GENOMIC DNA]</scope>
    <source>
        <strain evidence="2 3">CAU 1482</strain>
    </source>
</reference>
<feature type="chain" id="PRO_5023074967" evidence="1">
    <location>
        <begin position="24"/>
        <end position="201"/>
    </location>
</feature>
<feature type="signal peptide" evidence="1">
    <location>
        <begin position="1"/>
        <end position="23"/>
    </location>
</feature>
<dbReference type="AlphaFoldDB" id="A0A5B0E4G3"/>
<dbReference type="Proteomes" id="UP000324738">
    <property type="component" value="Unassembled WGS sequence"/>
</dbReference>
<proteinExistence type="predicted"/>
<protein>
    <submittedName>
        <fullName evidence="2">DUF922 domain-containing protein</fullName>
    </submittedName>
</protein>
<evidence type="ECO:0000313" key="3">
    <source>
        <dbReference type="Proteomes" id="UP000324738"/>
    </source>
</evidence>
<dbReference type="Pfam" id="PF06037">
    <property type="entry name" value="DUF922"/>
    <property type="match status" value="1"/>
</dbReference>
<evidence type="ECO:0000313" key="2">
    <source>
        <dbReference type="EMBL" id="KAA0972620.1"/>
    </source>
</evidence>
<sequence>MKCTVALLCTFGLTLGLASSAIAASVKQRVSYFPIYGNTLEKLEASMLKNGPHFNESASGHPGAATVTFDGVVSYKPTERGCVIDNADFSLVVELSLPKWTNRSGASEETIFLWETFERDVVRHEMHHADIARKWVTKLEMAVRNSSAAPDCETLENAVHRTSERYLKWHEDEQRDYDRKEFREMNLRLKRALRDRLRAGD</sequence>
<comment type="caution">
    <text evidence="2">The sequence shown here is derived from an EMBL/GenBank/DDBJ whole genome shotgun (WGS) entry which is preliminary data.</text>
</comment>
<dbReference type="OrthoDB" id="7888967at2"/>
<keyword evidence="3" id="KW-1185">Reference proteome</keyword>
<dbReference type="InterPro" id="IPR010321">
    <property type="entry name" value="DUF922"/>
</dbReference>
<dbReference type="RefSeq" id="WP_149298501.1">
    <property type="nucleotide sequence ID" value="NZ_VTWH01000001.1"/>
</dbReference>
<dbReference type="EMBL" id="VTWH01000001">
    <property type="protein sequence ID" value="KAA0972620.1"/>
    <property type="molecule type" value="Genomic_DNA"/>
</dbReference>
<organism evidence="2 3">
    <name type="scientific">Aureimonas fodinaquatilis</name>
    <dbReference type="NCBI Taxonomy" id="2565783"/>
    <lineage>
        <taxon>Bacteria</taxon>
        <taxon>Pseudomonadati</taxon>
        <taxon>Pseudomonadota</taxon>
        <taxon>Alphaproteobacteria</taxon>
        <taxon>Hyphomicrobiales</taxon>
        <taxon>Aurantimonadaceae</taxon>
        <taxon>Aureimonas</taxon>
    </lineage>
</organism>
<keyword evidence="1" id="KW-0732">Signal</keyword>
<evidence type="ECO:0000256" key="1">
    <source>
        <dbReference type="SAM" id="SignalP"/>
    </source>
</evidence>
<accession>A0A5B0E4G3</accession>